<protein>
    <submittedName>
        <fullName evidence="3">MarR family winged helix-turn-helix transcriptional regulator</fullName>
    </submittedName>
</protein>
<dbReference type="RefSeq" id="WP_341426151.1">
    <property type="nucleotide sequence ID" value="NZ_JBBUTG010000006.1"/>
</dbReference>
<feature type="region of interest" description="Disordered" evidence="1">
    <location>
        <begin position="140"/>
        <end position="161"/>
    </location>
</feature>
<name>A0ABU9BRK9_9BURK</name>
<dbReference type="Gene3D" id="1.10.10.10">
    <property type="entry name" value="Winged helix-like DNA-binding domain superfamily/Winged helix DNA-binding domain"/>
    <property type="match status" value="1"/>
</dbReference>
<dbReference type="PROSITE" id="PS50995">
    <property type="entry name" value="HTH_MARR_2"/>
    <property type="match status" value="1"/>
</dbReference>
<feature type="domain" description="HTH marR-type" evidence="2">
    <location>
        <begin position="3"/>
        <end position="138"/>
    </location>
</feature>
<feature type="compositionally biased region" description="Pro residues" evidence="1">
    <location>
        <begin position="151"/>
        <end position="161"/>
    </location>
</feature>
<proteinExistence type="predicted"/>
<evidence type="ECO:0000259" key="2">
    <source>
        <dbReference type="PROSITE" id="PS50995"/>
    </source>
</evidence>
<dbReference type="InterPro" id="IPR039422">
    <property type="entry name" value="MarR/SlyA-like"/>
</dbReference>
<gene>
    <name evidence="3" type="ORF">AACH06_13155</name>
</gene>
<dbReference type="SMART" id="SM00347">
    <property type="entry name" value="HTH_MARR"/>
    <property type="match status" value="1"/>
</dbReference>
<sequence>MDEQRFARQFGALYRELYRVAVRRIDDGRDKLSPETTALLLHLAQAGPMTLSDMAQHFGRALSTLSAKVAALEAQGWLARQIDPADARRAEIWLSAAGRQMLDEAIEVLDTPRLATAAATLDAAQRDLLLQAMQHLIQAMPPPSSAARPVPLVPPLGDPEP</sequence>
<dbReference type="SUPFAM" id="SSF46785">
    <property type="entry name" value="Winged helix' DNA-binding domain"/>
    <property type="match status" value="1"/>
</dbReference>
<dbReference type="PANTHER" id="PTHR33164">
    <property type="entry name" value="TRANSCRIPTIONAL REGULATOR, MARR FAMILY"/>
    <property type="match status" value="1"/>
</dbReference>
<dbReference type="InterPro" id="IPR036388">
    <property type="entry name" value="WH-like_DNA-bd_sf"/>
</dbReference>
<evidence type="ECO:0000313" key="4">
    <source>
        <dbReference type="Proteomes" id="UP001371218"/>
    </source>
</evidence>
<accession>A0ABU9BRK9</accession>
<dbReference type="Pfam" id="PF01047">
    <property type="entry name" value="MarR"/>
    <property type="match status" value="1"/>
</dbReference>
<comment type="caution">
    <text evidence="3">The sequence shown here is derived from an EMBL/GenBank/DDBJ whole genome shotgun (WGS) entry which is preliminary data.</text>
</comment>
<evidence type="ECO:0000256" key="1">
    <source>
        <dbReference type="SAM" id="MobiDB-lite"/>
    </source>
</evidence>
<dbReference type="InterPro" id="IPR036390">
    <property type="entry name" value="WH_DNA-bd_sf"/>
</dbReference>
<organism evidence="3 4">
    <name type="scientific">Ideonella lacteola</name>
    <dbReference type="NCBI Taxonomy" id="2984193"/>
    <lineage>
        <taxon>Bacteria</taxon>
        <taxon>Pseudomonadati</taxon>
        <taxon>Pseudomonadota</taxon>
        <taxon>Betaproteobacteria</taxon>
        <taxon>Burkholderiales</taxon>
        <taxon>Sphaerotilaceae</taxon>
        <taxon>Ideonella</taxon>
    </lineage>
</organism>
<evidence type="ECO:0000313" key="3">
    <source>
        <dbReference type="EMBL" id="MEK8031769.1"/>
    </source>
</evidence>
<reference evidence="3 4" key="1">
    <citation type="submission" date="2024-04" db="EMBL/GenBank/DDBJ databases">
        <title>Novel species of the genus Ideonella isolated from streams.</title>
        <authorList>
            <person name="Lu H."/>
        </authorList>
    </citation>
    <scope>NUCLEOTIDE SEQUENCE [LARGE SCALE GENOMIC DNA]</scope>
    <source>
        <strain evidence="3 4">DXS29W</strain>
    </source>
</reference>
<keyword evidence="4" id="KW-1185">Reference proteome</keyword>
<dbReference type="PANTHER" id="PTHR33164:SF43">
    <property type="entry name" value="HTH-TYPE TRANSCRIPTIONAL REPRESSOR YETL"/>
    <property type="match status" value="1"/>
</dbReference>
<dbReference type="EMBL" id="JBBUTG010000006">
    <property type="protein sequence ID" value="MEK8031769.1"/>
    <property type="molecule type" value="Genomic_DNA"/>
</dbReference>
<dbReference type="Proteomes" id="UP001371218">
    <property type="component" value="Unassembled WGS sequence"/>
</dbReference>
<dbReference type="InterPro" id="IPR000835">
    <property type="entry name" value="HTH_MarR-typ"/>
</dbReference>